<sequence>MSEDPNSYLRFLPALFALRGPGDSPSFLEQYLHIPESILGSRDGASANVQRGMAAVLDVLPSLLYPRLSFLFPGSSALVPPIEVTTANGDPNDVATARNLRALNGLLGIVPIDSTLSKDTGPWRTAVLAWLTDYLDWLGGWLDFTGNPDWSVDRRRAVLIGLMPLYRKRGTRDGLEGLLRLLVAPDIRVIDLVSATPLLLGENSTLAEFYSDGDGVLDGTRPFSFAVEIPLPTYDFDTAPVQALVASVRKLVDDEKPLHTRYVMRLRTLTFTVGLNSTVGTDTLIPIPENAR</sequence>
<dbReference type="AlphaFoldDB" id="A0A3A8NGT9"/>
<dbReference type="Proteomes" id="UP000272888">
    <property type="component" value="Unassembled WGS sequence"/>
</dbReference>
<comment type="caution">
    <text evidence="1">The sequence shown here is derived from an EMBL/GenBank/DDBJ whole genome shotgun (WGS) entry which is preliminary data.</text>
</comment>
<dbReference type="Pfam" id="PF09684">
    <property type="entry name" value="Tail_P2_I"/>
    <property type="match status" value="1"/>
</dbReference>
<dbReference type="EMBL" id="RAWB01000660">
    <property type="protein sequence ID" value="RKH42829.1"/>
    <property type="molecule type" value="Genomic_DNA"/>
</dbReference>
<protein>
    <recommendedName>
        <fullName evidence="3">Phage tail protein</fullName>
    </recommendedName>
</protein>
<evidence type="ECO:0008006" key="3">
    <source>
        <dbReference type="Google" id="ProtNLM"/>
    </source>
</evidence>
<organism evidence="1 2">
    <name type="scientific">Corallococcus llansteffanensis</name>
    <dbReference type="NCBI Taxonomy" id="2316731"/>
    <lineage>
        <taxon>Bacteria</taxon>
        <taxon>Pseudomonadati</taxon>
        <taxon>Myxococcota</taxon>
        <taxon>Myxococcia</taxon>
        <taxon>Myxococcales</taxon>
        <taxon>Cystobacterineae</taxon>
        <taxon>Myxococcaceae</taxon>
        <taxon>Corallococcus</taxon>
    </lineage>
</organism>
<dbReference type="RefSeq" id="WP_120647901.1">
    <property type="nucleotide sequence ID" value="NZ_RAWB01000660.1"/>
</dbReference>
<name>A0A3A8NGT9_9BACT</name>
<reference evidence="2" key="1">
    <citation type="submission" date="2018-09" db="EMBL/GenBank/DDBJ databases">
        <authorList>
            <person name="Livingstone P.G."/>
            <person name="Whitworth D.E."/>
        </authorList>
    </citation>
    <scope>NUCLEOTIDE SEQUENCE [LARGE SCALE GENOMIC DNA]</scope>
    <source>
        <strain evidence="2">CA051B</strain>
    </source>
</reference>
<proteinExistence type="predicted"/>
<dbReference type="InterPro" id="IPR006521">
    <property type="entry name" value="Tail_protein_I"/>
</dbReference>
<accession>A0A3A8NGT9</accession>
<keyword evidence="2" id="KW-1185">Reference proteome</keyword>
<gene>
    <name evidence="1" type="ORF">D7V93_37530</name>
</gene>
<evidence type="ECO:0000313" key="1">
    <source>
        <dbReference type="EMBL" id="RKH42829.1"/>
    </source>
</evidence>
<feature type="non-terminal residue" evidence="1">
    <location>
        <position position="292"/>
    </location>
</feature>
<evidence type="ECO:0000313" key="2">
    <source>
        <dbReference type="Proteomes" id="UP000272888"/>
    </source>
</evidence>